<name>A0ABV8IFB7_9ACTN</name>
<dbReference type="RefSeq" id="WP_377294263.1">
    <property type="nucleotide sequence ID" value="NZ_JBHSBM010000060.1"/>
</dbReference>
<dbReference type="Proteomes" id="UP001595850">
    <property type="component" value="Unassembled WGS sequence"/>
</dbReference>
<sequence length="123" mass="13105">MSGYHRGRSWSGHELEDGCPCPQEACGLVDLDKADPGCDQHGQSHPPRSMRQGHPAVDCPAGTDTATVLRLARDALKHGEHSCRYHGAAPPPGMCGRPGCDSCRQPIRVRKALNAFLAAGIDP</sequence>
<feature type="region of interest" description="Disordered" evidence="1">
    <location>
        <begin position="36"/>
        <end position="58"/>
    </location>
</feature>
<gene>
    <name evidence="2" type="ORF">ACFOWE_31355</name>
</gene>
<evidence type="ECO:0000256" key="1">
    <source>
        <dbReference type="SAM" id="MobiDB-lite"/>
    </source>
</evidence>
<evidence type="ECO:0000313" key="3">
    <source>
        <dbReference type="Proteomes" id="UP001595850"/>
    </source>
</evidence>
<proteinExistence type="predicted"/>
<accession>A0ABV8IFB7</accession>
<comment type="caution">
    <text evidence="2">The sequence shown here is derived from an EMBL/GenBank/DDBJ whole genome shotgun (WGS) entry which is preliminary data.</text>
</comment>
<organism evidence="2 3">
    <name type="scientific">Planomonospora corallina</name>
    <dbReference type="NCBI Taxonomy" id="1806052"/>
    <lineage>
        <taxon>Bacteria</taxon>
        <taxon>Bacillati</taxon>
        <taxon>Actinomycetota</taxon>
        <taxon>Actinomycetes</taxon>
        <taxon>Streptosporangiales</taxon>
        <taxon>Streptosporangiaceae</taxon>
        <taxon>Planomonospora</taxon>
    </lineage>
</organism>
<dbReference type="EMBL" id="JBHSBM010000060">
    <property type="protein sequence ID" value="MFC4062811.1"/>
    <property type="molecule type" value="Genomic_DNA"/>
</dbReference>
<protein>
    <submittedName>
        <fullName evidence="2">Uncharacterized protein</fullName>
    </submittedName>
</protein>
<keyword evidence="3" id="KW-1185">Reference proteome</keyword>
<reference evidence="3" key="1">
    <citation type="journal article" date="2019" name="Int. J. Syst. Evol. Microbiol.">
        <title>The Global Catalogue of Microorganisms (GCM) 10K type strain sequencing project: providing services to taxonomists for standard genome sequencing and annotation.</title>
        <authorList>
            <consortium name="The Broad Institute Genomics Platform"/>
            <consortium name="The Broad Institute Genome Sequencing Center for Infectious Disease"/>
            <person name="Wu L."/>
            <person name="Ma J."/>
        </authorList>
    </citation>
    <scope>NUCLEOTIDE SEQUENCE [LARGE SCALE GENOMIC DNA]</scope>
    <source>
        <strain evidence="3">TBRC 4489</strain>
    </source>
</reference>
<evidence type="ECO:0000313" key="2">
    <source>
        <dbReference type="EMBL" id="MFC4062811.1"/>
    </source>
</evidence>